<dbReference type="InterPro" id="IPR051181">
    <property type="entry name" value="CAF1_poly(A)_ribonucleases"/>
</dbReference>
<feature type="domain" description="Poly(A)-specific ribonuclease RNA-binding" evidence="3">
    <location>
        <begin position="432"/>
        <end position="508"/>
    </location>
</feature>
<dbReference type="SUPFAM" id="SSF53098">
    <property type="entry name" value="Ribonuclease H-like"/>
    <property type="match status" value="1"/>
</dbReference>
<dbReference type="InterPro" id="IPR006941">
    <property type="entry name" value="RNase_CAF1"/>
</dbReference>
<feature type="compositionally biased region" description="Polar residues" evidence="2">
    <location>
        <begin position="543"/>
        <end position="553"/>
    </location>
</feature>
<dbReference type="InterPro" id="IPR035979">
    <property type="entry name" value="RBD_domain_sf"/>
</dbReference>
<evidence type="ECO:0000313" key="5">
    <source>
        <dbReference type="Proteomes" id="UP001566132"/>
    </source>
</evidence>
<feature type="region of interest" description="Disordered" evidence="2">
    <location>
        <begin position="542"/>
        <end position="587"/>
    </location>
</feature>
<sequence length="587" mass="68276">MEVTQSNFKDVLPDIEEGIKNCTFLSIDCELTGLKTVSNYVNAFDTPKQYYQKVIKDCREFLVIQYGITLFRFDESTDSFKHKSYNFYIFRKPMNKYIQDQRFLSQTTSIDFLINQGFDFNKLFKNGISYLNNCEEEKCRTFLEEQHRKRKESFSANTNRDIIPIPEENQEFVNEIKNQLERFLITDETEISLPKCNAFVRRLIYQTNSQFFADKISLETRQVERERILFAVKINSANPEDKNKVEQTKYDESVKKLEDFIGFSKVMRLIVESGKLIVGHNVLLDFLHTIDKFLTPLPDDYDEFKECASSLFSKVSDTKYMASSSPFKEFVSSTVLGDLMDRLGKTPFEIPQYELEDGAQGYSLKDSKQHEAGYDSFITGLSFLAMWKFLGSKKKLLNKEIFGSDGFNLLNSYLNRICLMILTDQQYLNLAGPDLNPSRDHVFYLSFPREWNTNNLAQLFSPFGNVYISWISETSAYVGLFKRDQAATAFKTLSQSETYHILPFNKRQAQLTGEKSEMLNQLKRTHRTDNSLQTKRRKIDDNVSGNFSKSTKTVEVPRKTDDKEEIDETKSNKANKTKAFSECESWD</sequence>
<evidence type="ECO:0000259" key="3">
    <source>
        <dbReference type="Pfam" id="PF08675"/>
    </source>
</evidence>
<dbReference type="PANTHER" id="PTHR15092">
    <property type="entry name" value="POLY A -SPECIFIC RIBONUCLEASE/TARGET OF EGR1, MEMBER 1"/>
    <property type="match status" value="1"/>
</dbReference>
<protein>
    <recommendedName>
        <fullName evidence="3">Poly(A)-specific ribonuclease RNA-binding domain-containing protein</fullName>
    </recommendedName>
</protein>
<evidence type="ECO:0000313" key="4">
    <source>
        <dbReference type="EMBL" id="KAL1497732.1"/>
    </source>
</evidence>
<dbReference type="InterPro" id="IPR012677">
    <property type="entry name" value="Nucleotide-bd_a/b_plait_sf"/>
</dbReference>
<evidence type="ECO:0000256" key="1">
    <source>
        <dbReference type="ARBA" id="ARBA00008372"/>
    </source>
</evidence>
<dbReference type="Gene3D" id="3.30.70.330">
    <property type="match status" value="1"/>
</dbReference>
<organism evidence="4 5">
    <name type="scientific">Hypothenemus hampei</name>
    <name type="common">Coffee berry borer</name>
    <dbReference type="NCBI Taxonomy" id="57062"/>
    <lineage>
        <taxon>Eukaryota</taxon>
        <taxon>Metazoa</taxon>
        <taxon>Ecdysozoa</taxon>
        <taxon>Arthropoda</taxon>
        <taxon>Hexapoda</taxon>
        <taxon>Insecta</taxon>
        <taxon>Pterygota</taxon>
        <taxon>Neoptera</taxon>
        <taxon>Endopterygota</taxon>
        <taxon>Coleoptera</taxon>
        <taxon>Polyphaga</taxon>
        <taxon>Cucujiformia</taxon>
        <taxon>Curculionidae</taxon>
        <taxon>Scolytinae</taxon>
        <taxon>Hypothenemus</taxon>
    </lineage>
</organism>
<proteinExistence type="inferred from homology"/>
<dbReference type="PANTHER" id="PTHR15092:SF44">
    <property type="entry name" value="POLY(A)-SPECIFIC RIBONUCLEASE PARN"/>
    <property type="match status" value="1"/>
</dbReference>
<accession>A0ABD1EML2</accession>
<dbReference type="Pfam" id="PF08675">
    <property type="entry name" value="RNA_bind"/>
    <property type="match status" value="1"/>
</dbReference>
<dbReference type="SUPFAM" id="SSF54928">
    <property type="entry name" value="RNA-binding domain, RBD"/>
    <property type="match status" value="1"/>
</dbReference>
<dbReference type="EMBL" id="JBDJPC010000006">
    <property type="protein sequence ID" value="KAL1497732.1"/>
    <property type="molecule type" value="Genomic_DNA"/>
</dbReference>
<dbReference type="InterPro" id="IPR036397">
    <property type="entry name" value="RNaseH_sf"/>
</dbReference>
<comment type="similarity">
    <text evidence="1">Belongs to the CAF1 family.</text>
</comment>
<name>A0ABD1EML2_HYPHA</name>
<gene>
    <name evidence="4" type="ORF">ABEB36_008640</name>
</gene>
<dbReference type="AlphaFoldDB" id="A0ABD1EML2"/>
<dbReference type="Proteomes" id="UP001566132">
    <property type="component" value="Unassembled WGS sequence"/>
</dbReference>
<dbReference type="InterPro" id="IPR014789">
    <property type="entry name" value="PolyA-riboNase_RNA-binding"/>
</dbReference>
<dbReference type="Gene3D" id="3.30.420.10">
    <property type="entry name" value="Ribonuclease H-like superfamily/Ribonuclease H"/>
    <property type="match status" value="2"/>
</dbReference>
<reference evidence="4 5" key="1">
    <citation type="submission" date="2024-05" db="EMBL/GenBank/DDBJ databases">
        <title>Genetic variation in Jamaican populations of the coffee berry borer (Hypothenemus hampei).</title>
        <authorList>
            <person name="Errbii M."/>
            <person name="Myrie A."/>
        </authorList>
    </citation>
    <scope>NUCLEOTIDE SEQUENCE [LARGE SCALE GENOMIC DNA]</scope>
    <source>
        <strain evidence="4">JA-Hopewell-2020-01-JO</strain>
        <tissue evidence="4">Whole body</tissue>
    </source>
</reference>
<dbReference type="CDD" id="cd12428">
    <property type="entry name" value="RRM_PARN"/>
    <property type="match status" value="1"/>
</dbReference>
<comment type="caution">
    <text evidence="4">The sequence shown here is derived from an EMBL/GenBank/DDBJ whole genome shotgun (WGS) entry which is preliminary data.</text>
</comment>
<evidence type="ECO:0000256" key="2">
    <source>
        <dbReference type="SAM" id="MobiDB-lite"/>
    </source>
</evidence>
<keyword evidence="5" id="KW-1185">Reference proteome</keyword>
<dbReference type="Pfam" id="PF04857">
    <property type="entry name" value="CAF1"/>
    <property type="match status" value="1"/>
</dbReference>
<dbReference type="SUPFAM" id="SSF82708">
    <property type="entry name" value="R3H domain"/>
    <property type="match status" value="1"/>
</dbReference>
<dbReference type="InterPro" id="IPR036867">
    <property type="entry name" value="R3H_dom_sf"/>
</dbReference>
<dbReference type="InterPro" id="IPR012337">
    <property type="entry name" value="RNaseH-like_sf"/>
</dbReference>